<sequence>MRMQVELCLLQLQRGGTLTVLPYLIEQQQLLQLQHRHVIESAAACGAPANALASAAVDLLEGIRSKVKQHQQLLQQEEEELAVSSLLQELPQVPAATLGLLRWSESRAEVLQQLQQLQQQEQQAAAGAATPFSLVVASDVLYSDRSARLLACTIKSIAAAAATGAAAVGPSRCSAPSFLCLISHQVRHAVYLEQQQVVKEAADSCLQTFIREFCPTKEDNRTSFASLYAAKPLRQQQQPLTAAAEPAAAAAAATAGVPPAAGSAGELYVHLITTRPAAAAATAELELREGDVCLVAIAADPQQLLQLPPAVAPAGAAMLQAL</sequence>
<evidence type="ECO:0000313" key="3">
    <source>
        <dbReference type="Proteomes" id="UP000030763"/>
    </source>
</evidence>
<reference evidence="2" key="2">
    <citation type="submission" date="2013-10" db="EMBL/GenBank/DDBJ databases">
        <authorList>
            <person name="Aslett M."/>
        </authorList>
    </citation>
    <scope>NUCLEOTIDE SEQUENCE [LARGE SCALE GENOMIC DNA]</scope>
    <source>
        <strain evidence="2">Weybridge</strain>
    </source>
</reference>
<dbReference type="EMBL" id="HG719588">
    <property type="protein sequence ID" value="CDJ58303.1"/>
    <property type="molecule type" value="Genomic_DNA"/>
</dbReference>
<keyword evidence="3" id="KW-1185">Reference proteome</keyword>
<dbReference type="InterPro" id="IPR029063">
    <property type="entry name" value="SAM-dependent_MTases_sf"/>
</dbReference>
<proteinExistence type="predicted"/>
<evidence type="ECO:0000256" key="1">
    <source>
        <dbReference type="SAM" id="Coils"/>
    </source>
</evidence>
<dbReference type="Proteomes" id="UP000030763">
    <property type="component" value="Unassembled WGS sequence"/>
</dbReference>
<feature type="coiled-coil region" evidence="1">
    <location>
        <begin position="60"/>
        <end position="120"/>
    </location>
</feature>
<accession>U6M5G3</accession>
<evidence type="ECO:0000313" key="2">
    <source>
        <dbReference type="EMBL" id="CDJ58303.1"/>
    </source>
</evidence>
<dbReference type="VEuPathDB" id="ToxoDB:EMWEY_00049440"/>
<gene>
    <name evidence="2" type="ORF">EMWEY_00049440</name>
</gene>
<dbReference type="AlphaFoldDB" id="U6M5G3"/>
<organism evidence="2 3">
    <name type="scientific">Eimeria maxima</name>
    <name type="common">Coccidian parasite</name>
    <dbReference type="NCBI Taxonomy" id="5804"/>
    <lineage>
        <taxon>Eukaryota</taxon>
        <taxon>Sar</taxon>
        <taxon>Alveolata</taxon>
        <taxon>Apicomplexa</taxon>
        <taxon>Conoidasida</taxon>
        <taxon>Coccidia</taxon>
        <taxon>Eucoccidiorida</taxon>
        <taxon>Eimeriorina</taxon>
        <taxon>Eimeriidae</taxon>
        <taxon>Eimeria</taxon>
    </lineage>
</organism>
<keyword evidence="1" id="KW-0175">Coiled coil</keyword>
<dbReference type="Gene3D" id="3.40.50.150">
    <property type="entry name" value="Vaccinia Virus protein VP39"/>
    <property type="match status" value="1"/>
</dbReference>
<dbReference type="GeneID" id="25338930"/>
<reference evidence="2" key="1">
    <citation type="submission" date="2013-10" db="EMBL/GenBank/DDBJ databases">
        <title>Genomic analysis of the causative agents of coccidiosis in chickens.</title>
        <authorList>
            <person name="Reid A.J."/>
            <person name="Blake D."/>
            <person name="Billington K."/>
            <person name="Browne H."/>
            <person name="Dunn M."/>
            <person name="Hung S."/>
            <person name="Kawahara F."/>
            <person name="Miranda-Saavedra D."/>
            <person name="Mourier T."/>
            <person name="Nagra H."/>
            <person name="Otto T.D."/>
            <person name="Rawlings N."/>
            <person name="Sanchez A."/>
            <person name="Sanders M."/>
            <person name="Subramaniam C."/>
            <person name="Tay Y."/>
            <person name="Dear P."/>
            <person name="Doerig C."/>
            <person name="Gruber A."/>
            <person name="Parkinson J."/>
            <person name="Shirley M."/>
            <person name="Wan K.L."/>
            <person name="Berriman M."/>
            <person name="Tomley F."/>
            <person name="Pain A."/>
        </authorList>
    </citation>
    <scope>NUCLEOTIDE SEQUENCE [LARGE SCALE GENOMIC DNA]</scope>
    <source>
        <strain evidence="2">Weybridge</strain>
    </source>
</reference>
<name>U6M5G3_EIMMA</name>
<protein>
    <submittedName>
        <fullName evidence="2">Uncharacterized protein</fullName>
    </submittedName>
</protein>
<dbReference type="RefSeq" id="XP_013334949.1">
    <property type="nucleotide sequence ID" value="XM_013479495.1"/>
</dbReference>
<dbReference type="OrthoDB" id="349053at2759"/>